<gene>
    <name evidence="9" type="ORF">G5V58_16625</name>
</gene>
<keyword evidence="4 7" id="KW-1133">Transmembrane helix</keyword>
<comment type="subcellular location">
    <subcellularLocation>
        <location evidence="1">Cell membrane</location>
        <topology evidence="1">Single-pass membrane protein</topology>
    </subcellularLocation>
</comment>
<evidence type="ECO:0000256" key="6">
    <source>
        <dbReference type="SAM" id="MobiDB-lite"/>
    </source>
</evidence>
<dbReference type="AlphaFoldDB" id="A0A6G6WG21"/>
<keyword evidence="2" id="KW-1003">Cell membrane</keyword>
<dbReference type="EMBL" id="CP049257">
    <property type="protein sequence ID" value="QIG44182.1"/>
    <property type="molecule type" value="Genomic_DNA"/>
</dbReference>
<evidence type="ECO:0000259" key="8">
    <source>
        <dbReference type="Pfam" id="PF04024"/>
    </source>
</evidence>
<dbReference type="RefSeq" id="WP_165235130.1">
    <property type="nucleotide sequence ID" value="NZ_CP049257.1"/>
</dbReference>
<organism evidence="9 10">
    <name type="scientific">Nocardioides anomalus</name>
    <dbReference type="NCBI Taxonomy" id="2712223"/>
    <lineage>
        <taxon>Bacteria</taxon>
        <taxon>Bacillati</taxon>
        <taxon>Actinomycetota</taxon>
        <taxon>Actinomycetes</taxon>
        <taxon>Propionibacteriales</taxon>
        <taxon>Nocardioidaceae</taxon>
        <taxon>Nocardioides</taxon>
    </lineage>
</organism>
<evidence type="ECO:0000256" key="3">
    <source>
        <dbReference type="ARBA" id="ARBA00022692"/>
    </source>
</evidence>
<feature type="compositionally biased region" description="Low complexity" evidence="6">
    <location>
        <begin position="1"/>
        <end position="13"/>
    </location>
</feature>
<accession>A0A6G6WG21</accession>
<proteinExistence type="predicted"/>
<reference evidence="9 10" key="1">
    <citation type="submission" date="2020-02" db="EMBL/GenBank/DDBJ databases">
        <title>Full genome sequence of Nocardioides sp. R-3366.</title>
        <authorList>
            <person name="Im W.-T."/>
        </authorList>
    </citation>
    <scope>NUCLEOTIDE SEQUENCE [LARGE SCALE GENOMIC DNA]</scope>
    <source>
        <strain evidence="9 10">R-3366</strain>
    </source>
</reference>
<dbReference type="Proteomes" id="UP000502996">
    <property type="component" value="Chromosome"/>
</dbReference>
<evidence type="ECO:0000313" key="10">
    <source>
        <dbReference type="Proteomes" id="UP000502996"/>
    </source>
</evidence>
<sequence length="117" mass="12264">MTTEPTSQQADQPPAQPTAQPTPPPASPNADQQYASSARVPRRLVRRTDDKMLGGVCAGLADHFGIDPTLVRVLTVLVTVLGAGTVVIAYLAAWAIVPRDVDVDPAYAAQTASVWSG</sequence>
<feature type="region of interest" description="Disordered" evidence="6">
    <location>
        <begin position="1"/>
        <end position="41"/>
    </location>
</feature>
<dbReference type="InterPro" id="IPR007168">
    <property type="entry name" value="Phageshock_PspC_N"/>
</dbReference>
<keyword evidence="5 7" id="KW-0472">Membrane</keyword>
<evidence type="ECO:0000256" key="1">
    <source>
        <dbReference type="ARBA" id="ARBA00004162"/>
    </source>
</evidence>
<evidence type="ECO:0000256" key="7">
    <source>
        <dbReference type="SAM" id="Phobius"/>
    </source>
</evidence>
<dbReference type="PANTHER" id="PTHR33885:SF3">
    <property type="entry name" value="PHAGE SHOCK PROTEIN C"/>
    <property type="match status" value="1"/>
</dbReference>
<dbReference type="GO" id="GO:0005886">
    <property type="term" value="C:plasma membrane"/>
    <property type="evidence" value="ECO:0007669"/>
    <property type="project" value="UniProtKB-SubCell"/>
</dbReference>
<dbReference type="PANTHER" id="PTHR33885">
    <property type="entry name" value="PHAGE SHOCK PROTEIN C"/>
    <property type="match status" value="1"/>
</dbReference>
<keyword evidence="10" id="KW-1185">Reference proteome</keyword>
<evidence type="ECO:0000313" key="9">
    <source>
        <dbReference type="EMBL" id="QIG44182.1"/>
    </source>
</evidence>
<evidence type="ECO:0000256" key="2">
    <source>
        <dbReference type="ARBA" id="ARBA00022475"/>
    </source>
</evidence>
<dbReference type="KEGG" id="nano:G5V58_16625"/>
<feature type="compositionally biased region" description="Pro residues" evidence="6">
    <location>
        <begin position="14"/>
        <end position="27"/>
    </location>
</feature>
<dbReference type="Pfam" id="PF04024">
    <property type="entry name" value="PspC"/>
    <property type="match status" value="1"/>
</dbReference>
<feature type="transmembrane region" description="Helical" evidence="7">
    <location>
        <begin position="73"/>
        <end position="97"/>
    </location>
</feature>
<feature type="domain" description="Phage shock protein PspC N-terminal" evidence="8">
    <location>
        <begin position="42"/>
        <end position="99"/>
    </location>
</feature>
<keyword evidence="3 7" id="KW-0812">Transmembrane</keyword>
<protein>
    <submittedName>
        <fullName evidence="9">PspC domain-containing protein</fullName>
    </submittedName>
</protein>
<name>A0A6G6WG21_9ACTN</name>
<evidence type="ECO:0000256" key="5">
    <source>
        <dbReference type="ARBA" id="ARBA00023136"/>
    </source>
</evidence>
<evidence type="ECO:0000256" key="4">
    <source>
        <dbReference type="ARBA" id="ARBA00022989"/>
    </source>
</evidence>
<dbReference type="InterPro" id="IPR052027">
    <property type="entry name" value="PspC"/>
</dbReference>